<feature type="compositionally biased region" description="Polar residues" evidence="1">
    <location>
        <begin position="1"/>
        <end position="25"/>
    </location>
</feature>
<evidence type="ECO:0000313" key="2">
    <source>
        <dbReference type="EMBL" id="JAD99113.1"/>
    </source>
</evidence>
<protein>
    <submittedName>
        <fullName evidence="2">Uncharacterized protein</fullName>
    </submittedName>
</protein>
<feature type="region of interest" description="Disordered" evidence="1">
    <location>
        <begin position="1"/>
        <end position="33"/>
    </location>
</feature>
<name>A0A0A9EJG6_ARUDO</name>
<evidence type="ECO:0000256" key="1">
    <source>
        <dbReference type="SAM" id="MobiDB-lite"/>
    </source>
</evidence>
<reference evidence="2" key="2">
    <citation type="journal article" date="2015" name="Data Brief">
        <title>Shoot transcriptome of the giant reed, Arundo donax.</title>
        <authorList>
            <person name="Barrero R.A."/>
            <person name="Guerrero F.D."/>
            <person name="Moolhuijzen P."/>
            <person name="Goolsby J.A."/>
            <person name="Tidwell J."/>
            <person name="Bellgard S.E."/>
            <person name="Bellgard M.I."/>
        </authorList>
    </citation>
    <scope>NUCLEOTIDE SEQUENCE</scope>
    <source>
        <tissue evidence="2">Shoot tissue taken approximately 20 cm above the soil surface</tissue>
    </source>
</reference>
<organism evidence="2">
    <name type="scientific">Arundo donax</name>
    <name type="common">Giant reed</name>
    <name type="synonym">Donax arundinaceus</name>
    <dbReference type="NCBI Taxonomy" id="35708"/>
    <lineage>
        <taxon>Eukaryota</taxon>
        <taxon>Viridiplantae</taxon>
        <taxon>Streptophyta</taxon>
        <taxon>Embryophyta</taxon>
        <taxon>Tracheophyta</taxon>
        <taxon>Spermatophyta</taxon>
        <taxon>Magnoliopsida</taxon>
        <taxon>Liliopsida</taxon>
        <taxon>Poales</taxon>
        <taxon>Poaceae</taxon>
        <taxon>PACMAD clade</taxon>
        <taxon>Arundinoideae</taxon>
        <taxon>Arundineae</taxon>
        <taxon>Arundo</taxon>
    </lineage>
</organism>
<proteinExistence type="predicted"/>
<dbReference type="EMBL" id="GBRH01198782">
    <property type="protein sequence ID" value="JAD99113.1"/>
    <property type="molecule type" value="Transcribed_RNA"/>
</dbReference>
<dbReference type="AlphaFoldDB" id="A0A0A9EJG6"/>
<accession>A0A0A9EJG6</accession>
<sequence length="33" mass="3557">MSSARGKSQSSLINFPSTVHNSTFFGNLPQGKM</sequence>
<reference evidence="2" key="1">
    <citation type="submission" date="2014-09" db="EMBL/GenBank/DDBJ databases">
        <authorList>
            <person name="Magalhaes I.L.F."/>
            <person name="Oliveira U."/>
            <person name="Santos F.R."/>
            <person name="Vidigal T.H.D.A."/>
            <person name="Brescovit A.D."/>
            <person name="Santos A.J."/>
        </authorList>
    </citation>
    <scope>NUCLEOTIDE SEQUENCE</scope>
    <source>
        <tissue evidence="2">Shoot tissue taken approximately 20 cm above the soil surface</tissue>
    </source>
</reference>